<proteinExistence type="predicted"/>
<accession>A0A812KN10</accession>
<evidence type="ECO:0000313" key="2">
    <source>
        <dbReference type="Proteomes" id="UP000604046"/>
    </source>
</evidence>
<keyword evidence="2" id="KW-1185">Reference proteome</keyword>
<protein>
    <submittedName>
        <fullName evidence="1">Uncharacterized protein</fullName>
    </submittedName>
</protein>
<evidence type="ECO:0000313" key="1">
    <source>
        <dbReference type="EMBL" id="CAE7232744.1"/>
    </source>
</evidence>
<name>A0A812KN10_9DINO</name>
<gene>
    <name evidence="1" type="ORF">SNAT2548_LOCUS9665</name>
</gene>
<comment type="caution">
    <text evidence="1">The sequence shown here is derived from an EMBL/GenBank/DDBJ whole genome shotgun (WGS) entry which is preliminary data.</text>
</comment>
<dbReference type="Proteomes" id="UP000604046">
    <property type="component" value="Unassembled WGS sequence"/>
</dbReference>
<sequence length="329" mass="38078">MSVTINDTDKKILQLLRKHPQHAEFQAALKEEFPDYPRARLCRLRKQVGHSAELGRPTANQQDRNAAIVSALRRGQKMIDIANELDLSEGMISRIARSNFGDLREDSFKYSVAIMSVRPDVLAKKTWPLVQRYGLQRVSIFTTAAIAHRMRVEFIYDHYKIDDKVVILYDDVKRISEIIDGAWQELDSFDGVCREAFTCMTRSSLHIAGLRPSKFKSHEVCTEPSLFSLHLVYDPVHFIINKRRYRSPQFMLKTDYENSVINFKADGGVVRLNKYTMDVVYNHRNDVGNKAVAEKLARKYKDYLYASGTDLRVRARHLLDRPSKRPRLS</sequence>
<dbReference type="AlphaFoldDB" id="A0A812KN10"/>
<reference evidence="1" key="1">
    <citation type="submission" date="2021-02" db="EMBL/GenBank/DDBJ databases">
        <authorList>
            <person name="Dougan E. K."/>
            <person name="Rhodes N."/>
            <person name="Thang M."/>
            <person name="Chan C."/>
        </authorList>
    </citation>
    <scope>NUCLEOTIDE SEQUENCE</scope>
</reference>
<organism evidence="1 2">
    <name type="scientific">Symbiodinium natans</name>
    <dbReference type="NCBI Taxonomy" id="878477"/>
    <lineage>
        <taxon>Eukaryota</taxon>
        <taxon>Sar</taxon>
        <taxon>Alveolata</taxon>
        <taxon>Dinophyceae</taxon>
        <taxon>Suessiales</taxon>
        <taxon>Symbiodiniaceae</taxon>
        <taxon>Symbiodinium</taxon>
    </lineage>
</organism>
<dbReference type="EMBL" id="CAJNDS010000768">
    <property type="protein sequence ID" value="CAE7232744.1"/>
    <property type="molecule type" value="Genomic_DNA"/>
</dbReference>